<keyword evidence="2" id="KW-1185">Reference proteome</keyword>
<dbReference type="Gene3D" id="3.90.1150.30">
    <property type="match status" value="1"/>
</dbReference>
<evidence type="ECO:0000313" key="2">
    <source>
        <dbReference type="Proteomes" id="UP000560069"/>
    </source>
</evidence>
<organism evidence="1 2">
    <name type="scientific">Nesterenkonia sandarakina</name>
    <dbReference type="NCBI Taxonomy" id="272918"/>
    <lineage>
        <taxon>Bacteria</taxon>
        <taxon>Bacillati</taxon>
        <taxon>Actinomycetota</taxon>
        <taxon>Actinomycetes</taxon>
        <taxon>Micrococcales</taxon>
        <taxon>Micrococcaceae</taxon>
        <taxon>Nesterenkonia</taxon>
    </lineage>
</organism>
<dbReference type="RefSeq" id="WP_179442325.1">
    <property type="nucleotide sequence ID" value="NZ_BAAALK010000002.1"/>
</dbReference>
<dbReference type="Proteomes" id="UP000560069">
    <property type="component" value="Unassembled WGS sequence"/>
</dbReference>
<evidence type="ECO:0008006" key="3">
    <source>
        <dbReference type="Google" id="ProtNLM"/>
    </source>
</evidence>
<dbReference type="AlphaFoldDB" id="A0A7Z0J483"/>
<sequence length="111" mass="13030">MTTEEDVRRLALELPEVIERPSWGTPGFYVRGRIFARIHEAPGILICWRSSLEEREALLQSDPVKFFTTDHFRDHTSVLVRLDHVDAQELRELLQEAWEARAPKRLRDHLG</sequence>
<comment type="caution">
    <text evidence="1">The sequence shown here is derived from an EMBL/GenBank/DDBJ whole genome shotgun (WGS) entry which is preliminary data.</text>
</comment>
<name>A0A7Z0J483_9MICC</name>
<evidence type="ECO:0000313" key="1">
    <source>
        <dbReference type="EMBL" id="NYJ17659.1"/>
    </source>
</evidence>
<gene>
    <name evidence="1" type="ORF">HNR11_002193</name>
</gene>
<dbReference type="SUPFAM" id="SSF142906">
    <property type="entry name" value="YjbR-like"/>
    <property type="match status" value="1"/>
</dbReference>
<dbReference type="InterPro" id="IPR058532">
    <property type="entry name" value="YjbR/MT2646/Rv2570-like"/>
</dbReference>
<dbReference type="Pfam" id="PF04237">
    <property type="entry name" value="YjbR"/>
    <property type="match status" value="1"/>
</dbReference>
<reference evidence="1 2" key="1">
    <citation type="submission" date="2020-07" db="EMBL/GenBank/DDBJ databases">
        <title>Sequencing the genomes of 1000 actinobacteria strains.</title>
        <authorList>
            <person name="Klenk H.-P."/>
        </authorList>
    </citation>
    <scope>NUCLEOTIDE SEQUENCE [LARGE SCALE GENOMIC DNA]</scope>
    <source>
        <strain evidence="1 2">DSM 15664</strain>
    </source>
</reference>
<protein>
    <recommendedName>
        <fullName evidence="3">MmcQ/YjbR family DNA-binding protein</fullName>
    </recommendedName>
</protein>
<dbReference type="EMBL" id="JACCFQ010000001">
    <property type="protein sequence ID" value="NYJ17659.1"/>
    <property type="molecule type" value="Genomic_DNA"/>
</dbReference>
<dbReference type="InterPro" id="IPR038056">
    <property type="entry name" value="YjbR-like_sf"/>
</dbReference>
<proteinExistence type="predicted"/>
<accession>A0A7Z0J483</accession>